<keyword evidence="3 5" id="KW-1133">Transmembrane helix</keyword>
<evidence type="ECO:0000256" key="3">
    <source>
        <dbReference type="ARBA" id="ARBA00022989"/>
    </source>
</evidence>
<feature type="transmembrane region" description="Helical" evidence="5">
    <location>
        <begin position="215"/>
        <end position="236"/>
    </location>
</feature>
<evidence type="ECO:0000313" key="7">
    <source>
        <dbReference type="Proteomes" id="UP001189429"/>
    </source>
</evidence>
<comment type="subcellular location">
    <subcellularLocation>
        <location evidence="1">Membrane</location>
        <topology evidence="1">Multi-pass membrane protein</topology>
    </subcellularLocation>
</comment>
<dbReference type="PANTHER" id="PTHR20855:SF3">
    <property type="entry name" value="LD03007P"/>
    <property type="match status" value="1"/>
</dbReference>
<organism evidence="6 7">
    <name type="scientific">Prorocentrum cordatum</name>
    <dbReference type="NCBI Taxonomy" id="2364126"/>
    <lineage>
        <taxon>Eukaryota</taxon>
        <taxon>Sar</taxon>
        <taxon>Alveolata</taxon>
        <taxon>Dinophyceae</taxon>
        <taxon>Prorocentrales</taxon>
        <taxon>Prorocentraceae</taxon>
        <taxon>Prorocentrum</taxon>
    </lineage>
</organism>
<proteinExistence type="predicted"/>
<dbReference type="PANTHER" id="PTHR20855">
    <property type="entry name" value="ADIPOR/PROGESTIN RECEPTOR-RELATED"/>
    <property type="match status" value="1"/>
</dbReference>
<comment type="caution">
    <text evidence="6">The sequence shown here is derived from an EMBL/GenBank/DDBJ whole genome shotgun (WGS) entry which is preliminary data.</text>
</comment>
<evidence type="ECO:0000256" key="2">
    <source>
        <dbReference type="ARBA" id="ARBA00022692"/>
    </source>
</evidence>
<evidence type="ECO:0000256" key="5">
    <source>
        <dbReference type="SAM" id="Phobius"/>
    </source>
</evidence>
<accession>A0ABN9UWR5</accession>
<evidence type="ECO:0008006" key="8">
    <source>
        <dbReference type="Google" id="ProtNLM"/>
    </source>
</evidence>
<keyword evidence="7" id="KW-1185">Reference proteome</keyword>
<reference evidence="6" key="1">
    <citation type="submission" date="2023-10" db="EMBL/GenBank/DDBJ databases">
        <authorList>
            <person name="Chen Y."/>
            <person name="Shah S."/>
            <person name="Dougan E. K."/>
            <person name="Thang M."/>
            <person name="Chan C."/>
        </authorList>
    </citation>
    <scope>NUCLEOTIDE SEQUENCE [LARGE SCALE GENOMIC DNA]</scope>
</reference>
<dbReference type="EMBL" id="CAUYUJ010016282">
    <property type="protein sequence ID" value="CAK0863638.1"/>
    <property type="molecule type" value="Genomic_DNA"/>
</dbReference>
<sequence>MMEFVTCQAILEVADQKAMDVDLDGNRVFDEVFNAITHGIGVCLGVAGMVLLLVKVRNKPDYYKCSVAIYCVSATMLYLLSTLYHSFFSLGRATVEIFRTLDYCGIFLLISGTYTPFFVILFHGEWWAKALIRGMWISSLLGISVAAFYRGPGETALRLTFFLVMGWTCVAVIREILRELGREGAVLLVVGGILYSAGIPFFVRGGHMWEMPDHSIWHLFVLAASTCHFFAIYWYVVDRPVKKVSENRLDETLMTAGSDCSDNESILEASEIP</sequence>
<feature type="transmembrane region" description="Helical" evidence="5">
    <location>
        <begin position="32"/>
        <end position="54"/>
    </location>
</feature>
<feature type="transmembrane region" description="Helical" evidence="5">
    <location>
        <begin position="66"/>
        <end position="88"/>
    </location>
</feature>
<gene>
    <name evidence="6" type="ORF">PCOR1329_LOCUS51737</name>
</gene>
<name>A0ABN9UWR5_9DINO</name>
<dbReference type="Proteomes" id="UP001189429">
    <property type="component" value="Unassembled WGS sequence"/>
</dbReference>
<protein>
    <recommendedName>
        <fullName evidence="8">Hemolysin III</fullName>
    </recommendedName>
</protein>
<evidence type="ECO:0000256" key="1">
    <source>
        <dbReference type="ARBA" id="ARBA00004141"/>
    </source>
</evidence>
<feature type="transmembrane region" description="Helical" evidence="5">
    <location>
        <begin position="155"/>
        <end position="173"/>
    </location>
</feature>
<evidence type="ECO:0000313" key="6">
    <source>
        <dbReference type="EMBL" id="CAK0863638.1"/>
    </source>
</evidence>
<dbReference type="InterPro" id="IPR004254">
    <property type="entry name" value="AdipoR/HlyIII-related"/>
</dbReference>
<keyword evidence="2 5" id="KW-0812">Transmembrane</keyword>
<feature type="transmembrane region" description="Helical" evidence="5">
    <location>
        <begin position="130"/>
        <end position="149"/>
    </location>
</feature>
<feature type="transmembrane region" description="Helical" evidence="5">
    <location>
        <begin position="100"/>
        <end position="123"/>
    </location>
</feature>
<evidence type="ECO:0000256" key="4">
    <source>
        <dbReference type="ARBA" id="ARBA00023136"/>
    </source>
</evidence>
<dbReference type="Pfam" id="PF03006">
    <property type="entry name" value="HlyIII"/>
    <property type="match status" value="1"/>
</dbReference>
<keyword evidence="4 5" id="KW-0472">Membrane</keyword>
<feature type="transmembrane region" description="Helical" evidence="5">
    <location>
        <begin position="185"/>
        <end position="203"/>
    </location>
</feature>